<protein>
    <submittedName>
        <fullName evidence="2">Uncharacterized protein</fullName>
    </submittedName>
</protein>
<evidence type="ECO:0000313" key="2">
    <source>
        <dbReference type="EMBL" id="MBA4677139.1"/>
    </source>
</evidence>
<proteinExistence type="predicted"/>
<feature type="region of interest" description="Disordered" evidence="1">
    <location>
        <begin position="123"/>
        <end position="162"/>
    </location>
</feature>
<dbReference type="AlphaFoldDB" id="A0A7C9AVM9"/>
<accession>A0A7C9AVM9</accession>
<sequence length="162" mass="18759">MVSLNSTLKAFLWEMGAPFLPCKTRTGILVAKAHSLKMWLKDSPFCFDLELKNAPSVPQLNSMQLVEGCFIRRGLVPAFKDIISRLGEVYPKKFAKLALLSDQMREKAIQIDMEGKKMKLKHLPRKVPQSQERRWQHPKRRFVRRTVPSHAKKILPENPGRR</sequence>
<evidence type="ECO:0000256" key="1">
    <source>
        <dbReference type="SAM" id="MobiDB-lite"/>
    </source>
</evidence>
<reference evidence="2" key="1">
    <citation type="journal article" date="2013" name="J. Plant Res.">
        <title>Effect of fungi and light on seed germination of three Opuntia species from semiarid lands of central Mexico.</title>
        <authorList>
            <person name="Delgado-Sanchez P."/>
            <person name="Jimenez-Bremont J.F."/>
            <person name="Guerrero-Gonzalez Mde L."/>
            <person name="Flores J."/>
        </authorList>
    </citation>
    <scope>NUCLEOTIDE SEQUENCE</scope>
    <source>
        <tissue evidence="2">Cladode</tissue>
    </source>
</reference>
<dbReference type="EMBL" id="GISG01273917">
    <property type="protein sequence ID" value="MBA4677139.1"/>
    <property type="molecule type" value="Transcribed_RNA"/>
</dbReference>
<organism evidence="2">
    <name type="scientific">Opuntia streptacantha</name>
    <name type="common">Prickly pear cactus</name>
    <name type="synonym">Opuntia cardona</name>
    <dbReference type="NCBI Taxonomy" id="393608"/>
    <lineage>
        <taxon>Eukaryota</taxon>
        <taxon>Viridiplantae</taxon>
        <taxon>Streptophyta</taxon>
        <taxon>Embryophyta</taxon>
        <taxon>Tracheophyta</taxon>
        <taxon>Spermatophyta</taxon>
        <taxon>Magnoliopsida</taxon>
        <taxon>eudicotyledons</taxon>
        <taxon>Gunneridae</taxon>
        <taxon>Pentapetalae</taxon>
        <taxon>Caryophyllales</taxon>
        <taxon>Cactineae</taxon>
        <taxon>Cactaceae</taxon>
        <taxon>Opuntioideae</taxon>
        <taxon>Opuntia</taxon>
    </lineage>
</organism>
<reference evidence="2" key="2">
    <citation type="submission" date="2020-07" db="EMBL/GenBank/DDBJ databases">
        <authorList>
            <person name="Vera ALvarez R."/>
            <person name="Arias-Moreno D.M."/>
            <person name="Jimenez-Jacinto V."/>
            <person name="Jimenez-Bremont J.F."/>
            <person name="Swaminathan K."/>
            <person name="Moose S.P."/>
            <person name="Guerrero-Gonzalez M.L."/>
            <person name="Marino-Ramirez L."/>
            <person name="Landsman D."/>
            <person name="Rodriguez-Kessler M."/>
            <person name="Delgado-Sanchez P."/>
        </authorList>
    </citation>
    <scope>NUCLEOTIDE SEQUENCE</scope>
    <source>
        <tissue evidence="2">Cladode</tissue>
    </source>
</reference>
<name>A0A7C9AVM9_OPUST</name>